<comment type="caution">
    <text evidence="1">The sequence shown here is derived from an EMBL/GenBank/DDBJ whole genome shotgun (WGS) entry which is preliminary data.</text>
</comment>
<sequence length="67" mass="7128">MAGSTANPATAWSNSAYPTVSYLVGKIFTCNDKPEALYVHGHLQEPVLGRLKGIEKGDPDIPVSADQ</sequence>
<gene>
    <name evidence="1" type="ORF">BTUL_0167g00200</name>
</gene>
<dbReference type="OrthoDB" id="444432at2759"/>
<accession>A0A4Z1ED46</accession>
<name>A0A4Z1ED46_9HELO</name>
<evidence type="ECO:0000313" key="2">
    <source>
        <dbReference type="Proteomes" id="UP000297777"/>
    </source>
</evidence>
<keyword evidence="2" id="KW-1185">Reference proteome</keyword>
<protein>
    <submittedName>
        <fullName evidence="1">Uncharacterized protein</fullName>
    </submittedName>
</protein>
<proteinExistence type="predicted"/>
<dbReference type="EMBL" id="PQXH01000167">
    <property type="protein sequence ID" value="TGO09400.1"/>
    <property type="molecule type" value="Genomic_DNA"/>
</dbReference>
<dbReference type="AlphaFoldDB" id="A0A4Z1ED46"/>
<dbReference type="Proteomes" id="UP000297777">
    <property type="component" value="Unassembled WGS sequence"/>
</dbReference>
<evidence type="ECO:0000313" key="1">
    <source>
        <dbReference type="EMBL" id="TGO09400.1"/>
    </source>
</evidence>
<reference evidence="1 2" key="1">
    <citation type="submission" date="2017-12" db="EMBL/GenBank/DDBJ databases">
        <title>Comparative genomics of Botrytis spp.</title>
        <authorList>
            <person name="Valero-Jimenez C.A."/>
            <person name="Tapia P."/>
            <person name="Veloso J."/>
            <person name="Silva-Moreno E."/>
            <person name="Staats M."/>
            <person name="Valdes J.H."/>
            <person name="Van Kan J.A.L."/>
        </authorList>
    </citation>
    <scope>NUCLEOTIDE SEQUENCE [LARGE SCALE GENOMIC DNA]</scope>
    <source>
        <strain evidence="1 2">Bt9001</strain>
    </source>
</reference>
<organism evidence="1 2">
    <name type="scientific">Botrytis tulipae</name>
    <dbReference type="NCBI Taxonomy" id="87230"/>
    <lineage>
        <taxon>Eukaryota</taxon>
        <taxon>Fungi</taxon>
        <taxon>Dikarya</taxon>
        <taxon>Ascomycota</taxon>
        <taxon>Pezizomycotina</taxon>
        <taxon>Leotiomycetes</taxon>
        <taxon>Helotiales</taxon>
        <taxon>Sclerotiniaceae</taxon>
        <taxon>Botrytis</taxon>
    </lineage>
</organism>